<evidence type="ECO:0000313" key="3">
    <source>
        <dbReference type="EMBL" id="OEK04299.1"/>
    </source>
</evidence>
<feature type="transmembrane region" description="Helical" evidence="2">
    <location>
        <begin position="148"/>
        <end position="168"/>
    </location>
</feature>
<evidence type="ECO:0000256" key="1">
    <source>
        <dbReference type="SAM" id="Coils"/>
    </source>
</evidence>
<protein>
    <recommendedName>
        <fullName evidence="5">tRNA (Guanine-N1)-methyltransferase</fullName>
    </recommendedName>
</protein>
<feature type="coiled-coil region" evidence="1">
    <location>
        <begin position="89"/>
        <end position="130"/>
    </location>
</feature>
<evidence type="ECO:0000313" key="4">
    <source>
        <dbReference type="Proteomes" id="UP000095552"/>
    </source>
</evidence>
<dbReference type="STRING" id="1563681.BFP71_12510"/>
<dbReference type="AlphaFoldDB" id="A0A1E5SYU2"/>
<organism evidence="3 4">
    <name type="scientific">Roseivirga misakiensis</name>
    <dbReference type="NCBI Taxonomy" id="1563681"/>
    <lineage>
        <taxon>Bacteria</taxon>
        <taxon>Pseudomonadati</taxon>
        <taxon>Bacteroidota</taxon>
        <taxon>Cytophagia</taxon>
        <taxon>Cytophagales</taxon>
        <taxon>Roseivirgaceae</taxon>
        <taxon>Roseivirga</taxon>
    </lineage>
</organism>
<keyword evidence="2" id="KW-1133">Transmembrane helix</keyword>
<gene>
    <name evidence="3" type="ORF">BFP71_12510</name>
</gene>
<proteinExistence type="predicted"/>
<keyword evidence="2" id="KW-0472">Membrane</keyword>
<dbReference type="SUPFAM" id="SSF58100">
    <property type="entry name" value="Bacterial hemolysins"/>
    <property type="match status" value="1"/>
</dbReference>
<evidence type="ECO:0000256" key="2">
    <source>
        <dbReference type="SAM" id="Phobius"/>
    </source>
</evidence>
<keyword evidence="4" id="KW-1185">Reference proteome</keyword>
<keyword evidence="2" id="KW-0812">Transmembrane</keyword>
<keyword evidence="1" id="KW-0175">Coiled coil</keyword>
<sequence length="222" mass="25668">MRLNRNSLFKLKMISPKSDIMKQPKLRTGLWVYILLLSTSLSISAQEINEPSLRFTLTEIMNDAESYQEYKVIKTSKLQQFKLAMIDSINAYQRQIKNLALASVETQAELKILKNELELIKSSLESSEAQNAQIGFLGLTFNKRFYNALVWSLIALLSTIVVVIYTRIKHVCNVVKRVKSAYSKIVDEYRNQRFQATEKQMLLKRELQTALNRLESLEAVEK</sequence>
<accession>A0A1E5SYU2</accession>
<dbReference type="Proteomes" id="UP000095552">
    <property type="component" value="Unassembled WGS sequence"/>
</dbReference>
<dbReference type="EMBL" id="MDGQ01000005">
    <property type="protein sequence ID" value="OEK04299.1"/>
    <property type="molecule type" value="Genomic_DNA"/>
</dbReference>
<name>A0A1E5SYU2_9BACT</name>
<evidence type="ECO:0008006" key="5">
    <source>
        <dbReference type="Google" id="ProtNLM"/>
    </source>
</evidence>
<comment type="caution">
    <text evidence="3">The sequence shown here is derived from an EMBL/GenBank/DDBJ whole genome shotgun (WGS) entry which is preliminary data.</text>
</comment>
<reference evidence="3 4" key="1">
    <citation type="submission" date="2016-08" db="EMBL/GenBank/DDBJ databases">
        <title>Draft genome of Fabibacter sp. strain SK-8.</title>
        <authorList>
            <person name="Wong S.-K."/>
            <person name="Hamasaki K."/>
            <person name="Yoshizawa S."/>
        </authorList>
    </citation>
    <scope>NUCLEOTIDE SEQUENCE [LARGE SCALE GENOMIC DNA]</scope>
    <source>
        <strain evidence="3 4">SK-8</strain>
    </source>
</reference>